<feature type="signal peptide" evidence="2">
    <location>
        <begin position="1"/>
        <end position="22"/>
    </location>
</feature>
<dbReference type="SUPFAM" id="SSF56925">
    <property type="entry name" value="OMPA-like"/>
    <property type="match status" value="1"/>
</dbReference>
<proteinExistence type="predicted"/>
<dbReference type="KEGG" id="lsx:H8B22_07465"/>
<dbReference type="RefSeq" id="WP_187710836.1">
    <property type="nucleotide sequence ID" value="NZ_CP060820.1"/>
</dbReference>
<feature type="chain" id="PRO_5028955027" evidence="2">
    <location>
        <begin position="23"/>
        <end position="173"/>
    </location>
</feature>
<evidence type="ECO:0000313" key="4">
    <source>
        <dbReference type="EMBL" id="QNP39390.1"/>
    </source>
</evidence>
<dbReference type="InterPro" id="IPR027385">
    <property type="entry name" value="Beta-barrel_OMP"/>
</dbReference>
<dbReference type="EMBL" id="CP060820">
    <property type="protein sequence ID" value="QNP39390.1"/>
    <property type="molecule type" value="Genomic_DNA"/>
</dbReference>
<evidence type="ECO:0000259" key="3">
    <source>
        <dbReference type="Pfam" id="PF13505"/>
    </source>
</evidence>
<dbReference type="Gene3D" id="2.40.160.20">
    <property type="match status" value="1"/>
</dbReference>
<dbReference type="InterPro" id="IPR011250">
    <property type="entry name" value="OMP/PagP_B-barrel"/>
</dbReference>
<sequence>MKKILVLSAALALAGLSTSAMAAGGQGFARVEVGNSDVDVDVSGLGSGSDSDTGYSLRGGYYFNDNFAVEGAYNSLYDQDGAELTSFGVGLMAKKSFGANNSGFFIDGRIGVERVKGDVDGSDTSTEPYYGVGAGYDFSESFGLSLNYDFHSADFDGVSVDADTLNLAGEFRF</sequence>
<dbReference type="Pfam" id="PF13505">
    <property type="entry name" value="OMP_b-brl"/>
    <property type="match status" value="1"/>
</dbReference>
<keyword evidence="1 2" id="KW-0732">Signal</keyword>
<evidence type="ECO:0000313" key="5">
    <source>
        <dbReference type="Proteomes" id="UP000516018"/>
    </source>
</evidence>
<reference evidence="4 5" key="1">
    <citation type="submission" date="2020-08" db="EMBL/GenBank/DDBJ databases">
        <title>Lysobacter sp. II4 sp. nov., isolated from soil.</title>
        <authorList>
            <person name="Woo C.Y."/>
            <person name="Kim J."/>
        </authorList>
    </citation>
    <scope>NUCLEOTIDE SEQUENCE [LARGE SCALE GENOMIC DNA]</scope>
    <source>
        <strain evidence="4 5">II4</strain>
    </source>
</reference>
<gene>
    <name evidence="4" type="ORF">H8B22_07465</name>
</gene>
<evidence type="ECO:0000256" key="1">
    <source>
        <dbReference type="ARBA" id="ARBA00022729"/>
    </source>
</evidence>
<dbReference type="Proteomes" id="UP000516018">
    <property type="component" value="Chromosome"/>
</dbReference>
<accession>A0A7H0FTM4</accession>
<evidence type="ECO:0000256" key="2">
    <source>
        <dbReference type="SAM" id="SignalP"/>
    </source>
</evidence>
<organism evidence="4 5">
    <name type="scientific">Agrilutibacter terrestris</name>
    <dbReference type="NCBI Taxonomy" id="2865112"/>
    <lineage>
        <taxon>Bacteria</taxon>
        <taxon>Pseudomonadati</taxon>
        <taxon>Pseudomonadota</taxon>
        <taxon>Gammaproteobacteria</taxon>
        <taxon>Lysobacterales</taxon>
        <taxon>Lysobacteraceae</taxon>
        <taxon>Agrilutibacter</taxon>
    </lineage>
</organism>
<feature type="domain" description="Outer membrane protein beta-barrel" evidence="3">
    <location>
        <begin position="9"/>
        <end position="173"/>
    </location>
</feature>
<protein>
    <submittedName>
        <fullName evidence="4">Porin family protein</fullName>
    </submittedName>
</protein>
<dbReference type="AlphaFoldDB" id="A0A7H0FTM4"/>
<keyword evidence="5" id="KW-1185">Reference proteome</keyword>
<name>A0A7H0FTM4_9GAMM</name>